<evidence type="ECO:0000313" key="2">
    <source>
        <dbReference type="EMBL" id="KAK1639744.1"/>
    </source>
</evidence>
<dbReference type="Proteomes" id="UP001243989">
    <property type="component" value="Unassembled WGS sequence"/>
</dbReference>
<dbReference type="RefSeq" id="XP_060448351.1">
    <property type="nucleotide sequence ID" value="XM_060589938.1"/>
</dbReference>
<accession>A0AAJ0EI81</accession>
<dbReference type="AlphaFoldDB" id="A0AAJ0EI81"/>
<gene>
    <name evidence="2" type="ORF">BDP81DRAFT_421772</name>
</gene>
<dbReference type="GeneID" id="85474800"/>
<sequence>MDAGRRTADVPVGRPGPVLPKVRTRSLVMYLFSFHRLFLREVHSESFSLHLFFIPPLIKGPWWKRYRHWDEGWDMSRDRLRAEGYLPGGWEPVSPACNLTTCGLNGKGREKRSDPSVKTVDRFTEFGHRLTRMERTDRLMEPSGSGLRISVDDTNEATLSRDDDVQEQSPCT</sequence>
<proteinExistence type="predicted"/>
<name>A0AAJ0EI81_9PEZI</name>
<keyword evidence="3" id="KW-1185">Reference proteome</keyword>
<dbReference type="EMBL" id="JAHMHQ010000005">
    <property type="protein sequence ID" value="KAK1639744.1"/>
    <property type="molecule type" value="Genomic_DNA"/>
</dbReference>
<reference evidence="2" key="1">
    <citation type="submission" date="2021-06" db="EMBL/GenBank/DDBJ databases">
        <title>Comparative genomics, transcriptomics and evolutionary studies reveal genomic signatures of adaptation to plant cell wall in hemibiotrophic fungi.</title>
        <authorList>
            <consortium name="DOE Joint Genome Institute"/>
            <person name="Baroncelli R."/>
            <person name="Diaz J.F."/>
            <person name="Benocci T."/>
            <person name="Peng M."/>
            <person name="Battaglia E."/>
            <person name="Haridas S."/>
            <person name="Andreopoulos W."/>
            <person name="Labutti K."/>
            <person name="Pangilinan J."/>
            <person name="Floch G.L."/>
            <person name="Makela M.R."/>
            <person name="Henrissat B."/>
            <person name="Grigoriev I.V."/>
            <person name="Crouch J.A."/>
            <person name="De Vries R.P."/>
            <person name="Sukno S.A."/>
            <person name="Thon M.R."/>
        </authorList>
    </citation>
    <scope>NUCLEOTIDE SEQUENCE</scope>
    <source>
        <strain evidence="2">CBS 102054</strain>
    </source>
</reference>
<organism evidence="2 3">
    <name type="scientific">Colletotrichum phormii</name>
    <dbReference type="NCBI Taxonomy" id="359342"/>
    <lineage>
        <taxon>Eukaryota</taxon>
        <taxon>Fungi</taxon>
        <taxon>Dikarya</taxon>
        <taxon>Ascomycota</taxon>
        <taxon>Pezizomycotina</taxon>
        <taxon>Sordariomycetes</taxon>
        <taxon>Hypocreomycetidae</taxon>
        <taxon>Glomerellales</taxon>
        <taxon>Glomerellaceae</taxon>
        <taxon>Colletotrichum</taxon>
        <taxon>Colletotrichum acutatum species complex</taxon>
    </lineage>
</organism>
<comment type="caution">
    <text evidence="2">The sequence shown here is derived from an EMBL/GenBank/DDBJ whole genome shotgun (WGS) entry which is preliminary data.</text>
</comment>
<evidence type="ECO:0000256" key="1">
    <source>
        <dbReference type="SAM" id="MobiDB-lite"/>
    </source>
</evidence>
<feature type="region of interest" description="Disordered" evidence="1">
    <location>
        <begin position="135"/>
        <end position="172"/>
    </location>
</feature>
<evidence type="ECO:0000313" key="3">
    <source>
        <dbReference type="Proteomes" id="UP001243989"/>
    </source>
</evidence>
<protein>
    <submittedName>
        <fullName evidence="2">Uncharacterized protein</fullName>
    </submittedName>
</protein>